<dbReference type="PANTHER" id="PTHR42194">
    <property type="entry name" value="UPF0276 PROTEIN HI_1600"/>
    <property type="match status" value="1"/>
</dbReference>
<organism evidence="2 3">
    <name type="scientific">Thiorhodococcus mannitoliphagus</name>
    <dbReference type="NCBI Taxonomy" id="329406"/>
    <lineage>
        <taxon>Bacteria</taxon>
        <taxon>Pseudomonadati</taxon>
        <taxon>Pseudomonadota</taxon>
        <taxon>Gammaproteobacteria</taxon>
        <taxon>Chromatiales</taxon>
        <taxon>Chromatiaceae</taxon>
        <taxon>Thiorhodococcus</taxon>
    </lineage>
</organism>
<evidence type="ECO:0000256" key="1">
    <source>
        <dbReference type="HAMAP-Rule" id="MF_00697"/>
    </source>
</evidence>
<dbReference type="HAMAP" id="MF_00697">
    <property type="entry name" value="UPF0276"/>
    <property type="match status" value="1"/>
</dbReference>
<gene>
    <name evidence="2" type="ORF">G3480_16410</name>
</gene>
<sequence length="286" mass="31060">MTTIAPPAAAVGIGLKTQHVQEVIDLEPTLDFFEVHAENYMGGGGPMLRQLARIRERFPLSIHGVGLSIGGAAPLDQGHLDRLATLLQRFEPRWFSEHLAWSSHGGAFYNDLMPLPYNAQTLVRVCDHIDQVQAALRRPLLLENPSTYVEFVASTMDEGNFLAEVAQRTGCGLLLDLNNAYISAVNHGRDPWDLIAALPAAAVGEFHLAGFAEDCDGAGDRLLIDTHGAPVAVAVWDLYRRTLRHLGPRPTLIERDQAIPPLAILVAEAECARSALVDAAAWLEAA</sequence>
<dbReference type="NCBIfam" id="NF003818">
    <property type="entry name" value="PRK05409.1"/>
    <property type="match status" value="1"/>
</dbReference>
<dbReference type="AlphaFoldDB" id="A0A6P1DWP4"/>
<evidence type="ECO:0000313" key="3">
    <source>
        <dbReference type="Proteomes" id="UP000471640"/>
    </source>
</evidence>
<keyword evidence="3" id="KW-1185">Reference proteome</keyword>
<reference evidence="3" key="1">
    <citation type="journal article" date="2020" name="Microbiol. Resour. Announc.">
        <title>Draft Genome Sequences of Thiorhodococcus mannitoliphagus and Thiorhodococcus minor, Purple Sulfur Photosynthetic Bacteria in the Gammaproteobacterial Family Chromatiaceae.</title>
        <authorList>
            <person name="Aviles F.A."/>
            <person name="Meyer T.E."/>
            <person name="Kyndt J.A."/>
        </authorList>
    </citation>
    <scope>NUCLEOTIDE SEQUENCE [LARGE SCALE GENOMIC DNA]</scope>
    <source>
        <strain evidence="3">DSM 18266</strain>
    </source>
</reference>
<dbReference type="InterPro" id="IPR036237">
    <property type="entry name" value="Xyl_isomerase-like_sf"/>
</dbReference>
<reference evidence="2 3" key="2">
    <citation type="submission" date="2020-02" db="EMBL/GenBank/DDBJ databases">
        <title>Genome sequences of Thiorhodococcus mannitoliphagus and Thiorhodococcus minor, purple sulfur photosynthetic bacteria in the gammaproteobacterial family, Chromatiaceae.</title>
        <authorList>
            <person name="Aviles F.A."/>
            <person name="Meyer T.E."/>
            <person name="Kyndt J.A."/>
        </authorList>
    </citation>
    <scope>NUCLEOTIDE SEQUENCE [LARGE SCALE GENOMIC DNA]</scope>
    <source>
        <strain evidence="2 3">DSM 18266</strain>
    </source>
</reference>
<dbReference type="PANTHER" id="PTHR42194:SF1">
    <property type="entry name" value="UPF0276 PROTEIN HI_1600"/>
    <property type="match status" value="1"/>
</dbReference>
<dbReference type="EMBL" id="JAAIJR010000072">
    <property type="protein sequence ID" value="NEX21870.1"/>
    <property type="molecule type" value="Genomic_DNA"/>
</dbReference>
<dbReference type="Pfam" id="PF05114">
    <property type="entry name" value="MbnB_TglH_ChrH"/>
    <property type="match status" value="1"/>
</dbReference>
<name>A0A6P1DWP4_9GAMM</name>
<protein>
    <recommendedName>
        <fullName evidence="1">UPF0276 protein G3480_16410</fullName>
    </recommendedName>
</protein>
<comment type="caution">
    <text evidence="2">The sequence shown here is derived from an EMBL/GenBank/DDBJ whole genome shotgun (WGS) entry which is preliminary data.</text>
</comment>
<comment type="similarity">
    <text evidence="1">Belongs to the UPF0276 family.</text>
</comment>
<accession>A0A6P1DWP4</accession>
<evidence type="ECO:0000313" key="2">
    <source>
        <dbReference type="EMBL" id="NEX21870.1"/>
    </source>
</evidence>
<proteinExistence type="inferred from homology"/>
<dbReference type="SUPFAM" id="SSF51658">
    <property type="entry name" value="Xylose isomerase-like"/>
    <property type="match status" value="1"/>
</dbReference>
<dbReference type="Gene3D" id="3.20.20.150">
    <property type="entry name" value="Divalent-metal-dependent TIM barrel enzymes"/>
    <property type="match status" value="1"/>
</dbReference>
<dbReference type="RefSeq" id="WP_164654970.1">
    <property type="nucleotide sequence ID" value="NZ_JAAIJR010000072.1"/>
</dbReference>
<dbReference type="Proteomes" id="UP000471640">
    <property type="component" value="Unassembled WGS sequence"/>
</dbReference>
<dbReference type="InterPro" id="IPR007801">
    <property type="entry name" value="MbnB/TglH/ChrH"/>
</dbReference>